<accession>A0A6A6H4V4</accession>
<proteinExistence type="predicted"/>
<reference evidence="3" key="1">
    <citation type="journal article" date="2020" name="Stud. Mycol.">
        <title>101 Dothideomycetes genomes: a test case for predicting lifestyles and emergence of pathogens.</title>
        <authorList>
            <person name="Haridas S."/>
            <person name="Albert R."/>
            <person name="Binder M."/>
            <person name="Bloem J."/>
            <person name="Labutti K."/>
            <person name="Salamov A."/>
            <person name="Andreopoulos B."/>
            <person name="Baker S."/>
            <person name="Barry K."/>
            <person name="Bills G."/>
            <person name="Bluhm B."/>
            <person name="Cannon C."/>
            <person name="Castanera R."/>
            <person name="Culley D."/>
            <person name="Daum C."/>
            <person name="Ezra D."/>
            <person name="Gonzalez J."/>
            <person name="Henrissat B."/>
            <person name="Kuo A."/>
            <person name="Liang C."/>
            <person name="Lipzen A."/>
            <person name="Lutzoni F."/>
            <person name="Magnuson J."/>
            <person name="Mondo S."/>
            <person name="Nolan M."/>
            <person name="Ohm R."/>
            <person name="Pangilinan J."/>
            <person name="Park H.-J."/>
            <person name="Ramirez L."/>
            <person name="Alfaro M."/>
            <person name="Sun H."/>
            <person name="Tritt A."/>
            <person name="Yoshinaga Y."/>
            <person name="Zwiers L.-H."/>
            <person name="Turgeon B."/>
            <person name="Goodwin S."/>
            <person name="Spatafora J."/>
            <person name="Crous P."/>
            <person name="Grigoriev I."/>
        </authorList>
    </citation>
    <scope>NUCLEOTIDE SEQUENCE</scope>
    <source>
        <strain evidence="3">Tuck. ex Michener</strain>
    </source>
</reference>
<gene>
    <name evidence="3" type="ORF">EV356DRAFT_534228</name>
</gene>
<sequence length="343" mass="38385">MPPFSRGYAILMRVHRISTRLSNYRTACKPYDIFFARKPATTFERARYFSKTQGLKYAVPAKKPAPPKQKRPKKEHLQSSSRSHDSKLPASVFRASQTPKSAAAYTGGTWQEKLLRSPTPTLLYQGPSQGVFTAVCFTAGVLSLAGAAYTYYFFYKLNPFEDTRGGKFARAAEGLGSVVFVYLGLIGIMRPFRLIKSITAVPLNGVASRQLALDIEAQPLLPFKKKGRIVRRLRSELTLDNSLALPPETTPLLRTESYPDQAKADRASQEKGGEYQRNYGLQWPFRKLGEGVSKIFLSTKKMFSINHLRYIKVSGKGTWKLDLAGSWTLDNGRAIDQLISLSD</sequence>
<keyword evidence="2" id="KW-0472">Membrane</keyword>
<evidence type="ECO:0000313" key="3">
    <source>
        <dbReference type="EMBL" id="KAF2232937.1"/>
    </source>
</evidence>
<feature type="region of interest" description="Disordered" evidence="1">
    <location>
        <begin position="60"/>
        <end position="100"/>
    </location>
</feature>
<dbReference type="AlphaFoldDB" id="A0A6A6H4V4"/>
<protein>
    <submittedName>
        <fullName evidence="3">Uncharacterized protein</fullName>
    </submittedName>
</protein>
<feature type="region of interest" description="Disordered" evidence="1">
    <location>
        <begin position="248"/>
        <end position="273"/>
    </location>
</feature>
<evidence type="ECO:0000256" key="1">
    <source>
        <dbReference type="SAM" id="MobiDB-lite"/>
    </source>
</evidence>
<keyword evidence="2" id="KW-1133">Transmembrane helix</keyword>
<organism evidence="3 4">
    <name type="scientific">Viridothelium virens</name>
    <name type="common">Speckled blister lichen</name>
    <name type="synonym">Trypethelium virens</name>
    <dbReference type="NCBI Taxonomy" id="1048519"/>
    <lineage>
        <taxon>Eukaryota</taxon>
        <taxon>Fungi</taxon>
        <taxon>Dikarya</taxon>
        <taxon>Ascomycota</taxon>
        <taxon>Pezizomycotina</taxon>
        <taxon>Dothideomycetes</taxon>
        <taxon>Dothideomycetes incertae sedis</taxon>
        <taxon>Trypetheliales</taxon>
        <taxon>Trypetheliaceae</taxon>
        <taxon>Viridothelium</taxon>
    </lineage>
</organism>
<keyword evidence="4" id="KW-1185">Reference proteome</keyword>
<evidence type="ECO:0000256" key="2">
    <source>
        <dbReference type="SAM" id="Phobius"/>
    </source>
</evidence>
<name>A0A6A6H4V4_VIRVR</name>
<dbReference type="Proteomes" id="UP000800092">
    <property type="component" value="Unassembled WGS sequence"/>
</dbReference>
<evidence type="ECO:0000313" key="4">
    <source>
        <dbReference type="Proteomes" id="UP000800092"/>
    </source>
</evidence>
<feature type="transmembrane region" description="Helical" evidence="2">
    <location>
        <begin position="131"/>
        <end position="154"/>
    </location>
</feature>
<dbReference type="OrthoDB" id="4140442at2759"/>
<feature type="transmembrane region" description="Helical" evidence="2">
    <location>
        <begin position="174"/>
        <end position="192"/>
    </location>
</feature>
<keyword evidence="2" id="KW-0812">Transmembrane</keyword>
<dbReference type="EMBL" id="ML991811">
    <property type="protein sequence ID" value="KAF2232937.1"/>
    <property type="molecule type" value="Genomic_DNA"/>
</dbReference>
<feature type="compositionally biased region" description="Basic and acidic residues" evidence="1">
    <location>
        <begin position="262"/>
        <end position="273"/>
    </location>
</feature>